<keyword evidence="3" id="KW-0067">ATP-binding</keyword>
<feature type="region of interest" description="Disordered" evidence="1">
    <location>
        <begin position="729"/>
        <end position="764"/>
    </location>
</feature>
<feature type="domain" description="Helicase HerA central" evidence="2">
    <location>
        <begin position="326"/>
        <end position="577"/>
    </location>
</feature>
<organism evidence="3 4">
    <name type="scientific">Tsukamurella spumae</name>
    <dbReference type="NCBI Taxonomy" id="44753"/>
    <lineage>
        <taxon>Bacteria</taxon>
        <taxon>Bacillati</taxon>
        <taxon>Actinomycetota</taxon>
        <taxon>Actinomycetes</taxon>
        <taxon>Mycobacteriales</taxon>
        <taxon>Tsukamurellaceae</taxon>
        <taxon>Tsukamurella</taxon>
    </lineage>
</organism>
<evidence type="ECO:0000256" key="1">
    <source>
        <dbReference type="SAM" id="MobiDB-lite"/>
    </source>
</evidence>
<dbReference type="AlphaFoldDB" id="A0A846X128"/>
<dbReference type="Pfam" id="PF01935">
    <property type="entry name" value="DUF87"/>
    <property type="match status" value="1"/>
</dbReference>
<reference evidence="3 4" key="1">
    <citation type="submission" date="2020-04" db="EMBL/GenBank/DDBJ databases">
        <title>MicrobeNet Type strains.</title>
        <authorList>
            <person name="Nicholson A.C."/>
        </authorList>
    </citation>
    <scope>NUCLEOTIDE SEQUENCE [LARGE SCALE GENOMIC DNA]</scope>
    <source>
        <strain evidence="3 4">DSM 44113</strain>
    </source>
</reference>
<sequence>MVYLFILTLAASLLATSFIGREVVRALGRKQEALDRQRVTYGVTFPTDVAPEQVVSFIYALGGVAPRGMLQTAVPTTVFEVVAEDGVIRHRLRIPSPDSAYVIAQLVSAVPGLDYQPIEVSDTDWQPTALVDLAMSAPDRMLQIADTADLSSRILSSMQGTRDGETIVLQWVITPTSRNKLPQPGATSTKFNLVDSLLGLNFATSDEVSTRRSKLNEQNYLVAGRIAASSLGGAQAAEARVGFVLRALRAESGPHTSIKAKWQRAGSAGEQLALASTPNQMRMQMTATELTAALAWPLGKGYVAGLARRYTRHFPVPEVVPRDGIVIGRSTLPGSERKVALTPGAMIMHAALFGSNGTGKTTVAVGMAEQLIAGGHGLLVLEADGDLITRVLAHVPPHRLQDVIVLDYADDTNFVGLNYLDLESPEHVASRLVTIFESIYENQSINTRVLLGHALRAIGSVPGSTIADLPTYLNPTRRDDVVWARHIDDSITDVEVRSFMKKWRSDMGGRNREGRLREFEPVYRRLYELLLPVQSRYMLNQPTSAFNPRDALEQNKIVLVNLKGVPETVASVVGSMLVGIFWDSAKTIRPALANFMLIDECHMFTKIDGLVIDALATARKRNLGLVLATQYPERLSRDLRYAIGTNARTQLTFTCGPEAAGVLANQFGDRNVNKELLQNLEQFNAVGRVMTEQGQSPVLSLKTIPEADGYGLGERAVWHSNARYAKSKAQVDQEVRATRGVTEQQDRDGALGGDEPIEPFDSEG</sequence>
<gene>
    <name evidence="3" type="ORF">HF999_10985</name>
</gene>
<dbReference type="SUPFAM" id="SSF52540">
    <property type="entry name" value="P-loop containing nucleoside triphosphate hydrolases"/>
    <property type="match status" value="1"/>
</dbReference>
<dbReference type="InterPro" id="IPR027417">
    <property type="entry name" value="P-loop_NTPase"/>
</dbReference>
<keyword evidence="4" id="KW-1185">Reference proteome</keyword>
<dbReference type="InterPro" id="IPR002789">
    <property type="entry name" value="HerA_central"/>
</dbReference>
<evidence type="ECO:0000313" key="3">
    <source>
        <dbReference type="EMBL" id="NKY18893.1"/>
    </source>
</evidence>
<dbReference type="Gene3D" id="3.40.50.300">
    <property type="entry name" value="P-loop containing nucleotide triphosphate hydrolases"/>
    <property type="match status" value="2"/>
</dbReference>
<keyword evidence="3" id="KW-0547">Nucleotide-binding</keyword>
<dbReference type="PANTHER" id="PTHR42957:SF1">
    <property type="entry name" value="HELICASE MJ1565-RELATED"/>
    <property type="match status" value="1"/>
</dbReference>
<dbReference type="RefSeq" id="WP_168545918.1">
    <property type="nucleotide sequence ID" value="NZ_BAAAKS010000064.1"/>
</dbReference>
<name>A0A846X128_9ACTN</name>
<dbReference type="EMBL" id="JAAXOQ010000012">
    <property type="protein sequence ID" value="NKY18893.1"/>
    <property type="molecule type" value="Genomic_DNA"/>
</dbReference>
<comment type="caution">
    <text evidence="3">The sequence shown here is derived from an EMBL/GenBank/DDBJ whole genome shotgun (WGS) entry which is preliminary data.</text>
</comment>
<dbReference type="GO" id="GO:0005524">
    <property type="term" value="F:ATP binding"/>
    <property type="evidence" value="ECO:0007669"/>
    <property type="project" value="UniProtKB-KW"/>
</dbReference>
<evidence type="ECO:0000259" key="2">
    <source>
        <dbReference type="Pfam" id="PF01935"/>
    </source>
</evidence>
<feature type="compositionally biased region" description="Acidic residues" evidence="1">
    <location>
        <begin position="755"/>
        <end position="764"/>
    </location>
</feature>
<dbReference type="PANTHER" id="PTHR42957">
    <property type="entry name" value="HELICASE MJ1565-RELATED"/>
    <property type="match status" value="1"/>
</dbReference>
<protein>
    <submittedName>
        <fullName evidence="3">ATP-binding protein</fullName>
    </submittedName>
</protein>
<proteinExistence type="predicted"/>
<evidence type="ECO:0000313" key="4">
    <source>
        <dbReference type="Proteomes" id="UP000582646"/>
    </source>
</evidence>
<dbReference type="InterPro" id="IPR008571">
    <property type="entry name" value="HerA-like"/>
</dbReference>
<dbReference type="Proteomes" id="UP000582646">
    <property type="component" value="Unassembled WGS sequence"/>
</dbReference>
<accession>A0A846X128</accession>